<gene>
    <name evidence="3" type="ORF">CPELLU_LOCUS10896</name>
</gene>
<feature type="transmembrane region" description="Helical" evidence="2">
    <location>
        <begin position="165"/>
        <end position="188"/>
    </location>
</feature>
<proteinExistence type="predicted"/>
<feature type="region of interest" description="Disordered" evidence="1">
    <location>
        <begin position="15"/>
        <end position="61"/>
    </location>
</feature>
<dbReference type="OrthoDB" id="2754015at2759"/>
<feature type="compositionally biased region" description="Polar residues" evidence="1">
    <location>
        <begin position="25"/>
        <end position="38"/>
    </location>
</feature>
<keyword evidence="2" id="KW-0472">Membrane</keyword>
<dbReference type="EMBL" id="CAJVQA010009258">
    <property type="protein sequence ID" value="CAG8682873.1"/>
    <property type="molecule type" value="Genomic_DNA"/>
</dbReference>
<keyword evidence="4" id="KW-1185">Reference proteome</keyword>
<organism evidence="3 4">
    <name type="scientific">Cetraspora pellucida</name>
    <dbReference type="NCBI Taxonomy" id="1433469"/>
    <lineage>
        <taxon>Eukaryota</taxon>
        <taxon>Fungi</taxon>
        <taxon>Fungi incertae sedis</taxon>
        <taxon>Mucoromycota</taxon>
        <taxon>Glomeromycotina</taxon>
        <taxon>Glomeromycetes</taxon>
        <taxon>Diversisporales</taxon>
        <taxon>Gigasporaceae</taxon>
        <taxon>Cetraspora</taxon>
    </lineage>
</organism>
<evidence type="ECO:0000313" key="4">
    <source>
        <dbReference type="Proteomes" id="UP000789759"/>
    </source>
</evidence>
<sequence length="189" mass="21392">MTLINQQIPAEINESVTLPDARHPNITSLSPQNITLSAHDSEDSRSIRSTSSRPPAYSIENEITPPPISAHISLNSTSTIPSLNNSQTSLPSYDHAKIDMPPQYPHPKFDVNSPWDLVPIEPQQPWPVTKKLYIFGFLLWPLWYIGTVYSVFGKDQTTRIWGRRCIWNALILTAVMTYIVVAYCRAVLY</sequence>
<evidence type="ECO:0000256" key="2">
    <source>
        <dbReference type="SAM" id="Phobius"/>
    </source>
</evidence>
<keyword evidence="2" id="KW-0812">Transmembrane</keyword>
<name>A0A9N9ENY8_9GLOM</name>
<comment type="caution">
    <text evidence="3">The sequence shown here is derived from an EMBL/GenBank/DDBJ whole genome shotgun (WGS) entry which is preliminary data.</text>
</comment>
<dbReference type="AlphaFoldDB" id="A0A9N9ENY8"/>
<evidence type="ECO:0000313" key="3">
    <source>
        <dbReference type="EMBL" id="CAG8682873.1"/>
    </source>
</evidence>
<dbReference type="Proteomes" id="UP000789759">
    <property type="component" value="Unassembled WGS sequence"/>
</dbReference>
<keyword evidence="2" id="KW-1133">Transmembrane helix</keyword>
<protein>
    <submittedName>
        <fullName evidence="3">22181_t:CDS:1</fullName>
    </submittedName>
</protein>
<reference evidence="3" key="1">
    <citation type="submission" date="2021-06" db="EMBL/GenBank/DDBJ databases">
        <authorList>
            <person name="Kallberg Y."/>
            <person name="Tangrot J."/>
            <person name="Rosling A."/>
        </authorList>
    </citation>
    <scope>NUCLEOTIDE SEQUENCE</scope>
    <source>
        <strain evidence="3">FL966</strain>
    </source>
</reference>
<feature type="transmembrane region" description="Helical" evidence="2">
    <location>
        <begin position="132"/>
        <end position="153"/>
    </location>
</feature>
<evidence type="ECO:0000256" key="1">
    <source>
        <dbReference type="SAM" id="MobiDB-lite"/>
    </source>
</evidence>
<accession>A0A9N9ENY8</accession>